<comment type="caution">
    <text evidence="7">The sequence shown here is derived from an EMBL/GenBank/DDBJ whole genome shotgun (WGS) entry which is preliminary data.</text>
</comment>
<evidence type="ECO:0000256" key="4">
    <source>
        <dbReference type="ARBA" id="ARBA00023136"/>
    </source>
</evidence>
<protein>
    <recommendedName>
        <fullName evidence="6">Putative zinc-ribbon domain-containing protein</fullName>
    </recommendedName>
</protein>
<feature type="transmembrane region" description="Helical" evidence="5">
    <location>
        <begin position="91"/>
        <end position="123"/>
    </location>
</feature>
<reference evidence="7" key="1">
    <citation type="submission" date="2009-10" db="EMBL/GenBank/DDBJ databases">
        <title>Diversity of trophic interactions inside an arsenic-rich microbial ecosystem.</title>
        <authorList>
            <person name="Bertin P.N."/>
            <person name="Heinrich-Salmeron A."/>
            <person name="Pelletier E."/>
            <person name="Goulhen-Chollet F."/>
            <person name="Arsene-Ploetze F."/>
            <person name="Gallien S."/>
            <person name="Calteau A."/>
            <person name="Vallenet D."/>
            <person name="Casiot C."/>
            <person name="Chane-Woon-Ming B."/>
            <person name="Giloteaux L."/>
            <person name="Barakat M."/>
            <person name="Bonnefoy V."/>
            <person name="Bruneel O."/>
            <person name="Chandler M."/>
            <person name="Cleiss J."/>
            <person name="Duran R."/>
            <person name="Elbaz-Poulichet F."/>
            <person name="Fonknechten N."/>
            <person name="Lauga B."/>
            <person name="Mornico D."/>
            <person name="Ortet P."/>
            <person name="Schaeffer C."/>
            <person name="Siguier P."/>
            <person name="Alexander Thil Smith A."/>
            <person name="Van Dorsselaer A."/>
            <person name="Weissenbach J."/>
            <person name="Medigue C."/>
            <person name="Le Paslier D."/>
        </authorList>
    </citation>
    <scope>NUCLEOTIDE SEQUENCE</scope>
</reference>
<sequence length="147" mass="15628">MTCSNCGTLFDSGARFCPSCGAALGAPAAAAPLVAGWQGERTAAMLCHLSALAGMLVPFGNILGPLIVWLVKRDESPLVDREGKESLNFQISMSIYMVISALLILLLVGIPMLVVFGLLDLILTVVAAVKTSNGEAYRYPLTIRFLR</sequence>
<keyword evidence="2 5" id="KW-0812">Transmembrane</keyword>
<keyword evidence="4 5" id="KW-0472">Membrane</keyword>
<evidence type="ECO:0000256" key="5">
    <source>
        <dbReference type="SAM" id="Phobius"/>
    </source>
</evidence>
<feature type="transmembrane region" description="Helical" evidence="5">
    <location>
        <begin position="49"/>
        <end position="71"/>
    </location>
</feature>
<feature type="domain" description="Putative zinc-ribbon" evidence="6">
    <location>
        <begin position="2"/>
        <end position="22"/>
    </location>
</feature>
<accession>E6PCJ5</accession>
<dbReference type="InterPro" id="IPR059113">
    <property type="entry name" value="Znf_ribbon"/>
</dbReference>
<dbReference type="EMBL" id="CABL01000001">
    <property type="protein sequence ID" value="CBH74179.1"/>
    <property type="molecule type" value="Genomic_DNA"/>
</dbReference>
<evidence type="ECO:0000256" key="3">
    <source>
        <dbReference type="ARBA" id="ARBA00022989"/>
    </source>
</evidence>
<comment type="subcellular location">
    <subcellularLocation>
        <location evidence="1">Membrane</location>
        <topology evidence="1">Multi-pass membrane protein</topology>
    </subcellularLocation>
</comment>
<evidence type="ECO:0000259" key="6">
    <source>
        <dbReference type="Pfam" id="PF13248"/>
    </source>
</evidence>
<evidence type="ECO:0000256" key="1">
    <source>
        <dbReference type="ARBA" id="ARBA00004141"/>
    </source>
</evidence>
<dbReference type="Pfam" id="PF13248">
    <property type="entry name" value="Zn_ribbon_3"/>
    <property type="match status" value="1"/>
</dbReference>
<dbReference type="AlphaFoldDB" id="E6PCJ5"/>
<gene>
    <name evidence="7" type="ORF">CARN1_2066</name>
</gene>
<dbReference type="Pfam" id="PF09685">
    <property type="entry name" value="MamF_MmsF"/>
    <property type="match status" value="1"/>
</dbReference>
<name>E6PCJ5_9ZZZZ</name>
<dbReference type="InterPro" id="IPR019109">
    <property type="entry name" value="MamF_MmsF"/>
</dbReference>
<evidence type="ECO:0000313" key="7">
    <source>
        <dbReference type="EMBL" id="CBH74179.1"/>
    </source>
</evidence>
<evidence type="ECO:0000256" key="2">
    <source>
        <dbReference type="ARBA" id="ARBA00022692"/>
    </source>
</evidence>
<keyword evidence="3 5" id="KW-1133">Transmembrane helix</keyword>
<organism evidence="7">
    <name type="scientific">mine drainage metagenome</name>
    <dbReference type="NCBI Taxonomy" id="410659"/>
    <lineage>
        <taxon>unclassified sequences</taxon>
        <taxon>metagenomes</taxon>
        <taxon>ecological metagenomes</taxon>
    </lineage>
</organism>
<proteinExistence type="predicted"/>